<dbReference type="GO" id="GO:0006261">
    <property type="term" value="P:DNA-templated DNA replication"/>
    <property type="evidence" value="ECO:0007669"/>
    <property type="project" value="TreeGrafter"/>
</dbReference>
<dbReference type="InterPro" id="IPR006172">
    <property type="entry name" value="DNA-dir_DNA_pol_B"/>
</dbReference>
<dbReference type="PANTHER" id="PTHR10322">
    <property type="entry name" value="DNA POLYMERASE CATALYTIC SUBUNIT"/>
    <property type="match status" value="1"/>
</dbReference>
<dbReference type="Pfam" id="PF03104">
    <property type="entry name" value="DNA_pol_B_exo1"/>
    <property type="match status" value="1"/>
</dbReference>
<keyword evidence="7" id="KW-0378">Hydrolase</keyword>
<evidence type="ECO:0000256" key="2">
    <source>
        <dbReference type="ARBA" id="ARBA00012417"/>
    </source>
</evidence>
<name>A0A8S5PWP4_9CAUD</name>
<dbReference type="SMART" id="SM00486">
    <property type="entry name" value="POLBc"/>
    <property type="match status" value="1"/>
</dbReference>
<dbReference type="InterPro" id="IPR006134">
    <property type="entry name" value="DNA-dir_DNA_pol_B_multi_dom"/>
</dbReference>
<evidence type="ECO:0000256" key="10">
    <source>
        <dbReference type="ARBA" id="ARBA00023125"/>
    </source>
</evidence>
<evidence type="ECO:0000259" key="12">
    <source>
        <dbReference type="Pfam" id="PF00136"/>
    </source>
</evidence>
<keyword evidence="4" id="KW-0548">Nucleotidyltransferase</keyword>
<reference evidence="14" key="1">
    <citation type="journal article" date="2021" name="Proc. Natl. Acad. Sci. U.S.A.">
        <title>A Catalog of Tens of Thousands of Viruses from Human Metagenomes Reveals Hidden Associations with Chronic Diseases.</title>
        <authorList>
            <person name="Tisza M.J."/>
            <person name="Buck C.B."/>
        </authorList>
    </citation>
    <scope>NUCLEOTIDE SEQUENCE</scope>
    <source>
        <strain evidence="14">Ctgsk7</strain>
    </source>
</reference>
<keyword evidence="6" id="KW-0540">Nuclease</keyword>
<evidence type="ECO:0000256" key="11">
    <source>
        <dbReference type="ARBA" id="ARBA00049244"/>
    </source>
</evidence>
<dbReference type="GO" id="GO:0004518">
    <property type="term" value="F:nuclease activity"/>
    <property type="evidence" value="ECO:0007669"/>
    <property type="project" value="UniProtKB-KW"/>
</dbReference>
<sequence length="493" mass="57681">MIVNKQLIDCVLDTGEPSKMFVVSYIDKEGDLKQLTYKLPLDQLFNWEYARSRNDNADPIWKSWDNKLIKKVPTTNLSDYRLAELLCSFGDYVAPLYENNFPKQVICDIEVNVTDSGFPEATTAENPVNTIAICEDYEVTVLARKDLSQAQIKSIQKKLSDYTKKYGNYHFNFIYFANEADMLLYFFKFIKDKPAVTGWNFLGYDWMYLYNRCDIFGIDISFISPTGKFYNFGVDNKSGKINVKLPYHKLVYDYLMVYKKWDYAVKYKENNTLDYVAEQVLGIKKVDHKLGFKEFYEKEYEDYVFYNAIDVVLVNEIHNTLKTANIFTSMANIVKCNAMEAFSTIKPIETAMVSFLYDENKVIPTLRNKKPAEDADYEGAFVWPTVPNAYQYVLGFDFSSLYPSIIRQFNISSDTFKFKNPHHKRIDNEIKTSSGAVFTKEFRGLLPRFLDYYFEKRKEAKGNRKRVDTEKEYLNKILEARKAGISKENFRED</sequence>
<accession>A0A8S5PWP4</accession>
<dbReference type="EMBL" id="BK015533">
    <property type="protein sequence ID" value="DAE11439.1"/>
    <property type="molecule type" value="Genomic_DNA"/>
</dbReference>
<feature type="domain" description="DNA-directed DNA polymerase family B exonuclease" evidence="13">
    <location>
        <begin position="83"/>
        <end position="239"/>
    </location>
</feature>
<evidence type="ECO:0000313" key="14">
    <source>
        <dbReference type="EMBL" id="DAE11439.1"/>
    </source>
</evidence>
<dbReference type="GO" id="GO:0003887">
    <property type="term" value="F:DNA-directed DNA polymerase activity"/>
    <property type="evidence" value="ECO:0007669"/>
    <property type="project" value="UniProtKB-KW"/>
</dbReference>
<dbReference type="GO" id="GO:0003677">
    <property type="term" value="F:DNA binding"/>
    <property type="evidence" value="ECO:0007669"/>
    <property type="project" value="UniProtKB-KW"/>
</dbReference>
<feature type="domain" description="DNA-directed DNA polymerase family B multifunctional" evidence="12">
    <location>
        <begin position="348"/>
        <end position="471"/>
    </location>
</feature>
<dbReference type="InterPro" id="IPR012337">
    <property type="entry name" value="RNaseH-like_sf"/>
</dbReference>
<dbReference type="PANTHER" id="PTHR10322:SF23">
    <property type="entry name" value="DNA POLYMERASE DELTA CATALYTIC SUBUNIT"/>
    <property type="match status" value="1"/>
</dbReference>
<keyword evidence="10" id="KW-0238">DNA-binding</keyword>
<protein>
    <recommendedName>
        <fullName evidence="2">DNA-directed DNA polymerase</fullName>
        <ecNumber evidence="2">2.7.7.7</ecNumber>
    </recommendedName>
</protein>
<proteinExistence type="inferred from homology"/>
<keyword evidence="3" id="KW-0808">Transferase</keyword>
<keyword evidence="9" id="KW-1194">Viral DNA replication</keyword>
<keyword evidence="5" id="KW-0235">DNA replication</keyword>
<dbReference type="InterPro" id="IPR006133">
    <property type="entry name" value="DNA-dir_DNA_pol_B_exonuc"/>
</dbReference>
<comment type="similarity">
    <text evidence="1">Belongs to the DNA polymerase type-B family.</text>
</comment>
<evidence type="ECO:0000259" key="13">
    <source>
        <dbReference type="Pfam" id="PF03104"/>
    </source>
</evidence>
<evidence type="ECO:0000256" key="3">
    <source>
        <dbReference type="ARBA" id="ARBA00022679"/>
    </source>
</evidence>
<dbReference type="Pfam" id="PF00136">
    <property type="entry name" value="DNA_pol_B"/>
    <property type="match status" value="1"/>
</dbReference>
<dbReference type="Gene3D" id="3.90.1600.10">
    <property type="entry name" value="Palm domain of DNA polymerase"/>
    <property type="match status" value="1"/>
</dbReference>
<dbReference type="InterPro" id="IPR050240">
    <property type="entry name" value="DNA_pol_type-B"/>
</dbReference>
<dbReference type="InterPro" id="IPR043502">
    <property type="entry name" value="DNA/RNA_pol_sf"/>
</dbReference>
<dbReference type="SUPFAM" id="SSF56672">
    <property type="entry name" value="DNA/RNA polymerases"/>
    <property type="match status" value="1"/>
</dbReference>
<dbReference type="GO" id="GO:0016787">
    <property type="term" value="F:hydrolase activity"/>
    <property type="evidence" value="ECO:0007669"/>
    <property type="project" value="UniProtKB-KW"/>
</dbReference>
<dbReference type="InterPro" id="IPR023211">
    <property type="entry name" value="DNA_pol_palm_dom_sf"/>
</dbReference>
<dbReference type="Gene3D" id="3.30.420.10">
    <property type="entry name" value="Ribonuclease H-like superfamily/Ribonuclease H"/>
    <property type="match status" value="1"/>
</dbReference>
<dbReference type="GO" id="GO:0039693">
    <property type="term" value="P:viral DNA genome replication"/>
    <property type="evidence" value="ECO:0007669"/>
    <property type="project" value="UniProtKB-KW"/>
</dbReference>
<comment type="catalytic activity">
    <reaction evidence="11">
        <text>DNA(n) + a 2'-deoxyribonucleoside 5'-triphosphate = DNA(n+1) + diphosphate</text>
        <dbReference type="Rhea" id="RHEA:22508"/>
        <dbReference type="Rhea" id="RHEA-COMP:17339"/>
        <dbReference type="Rhea" id="RHEA-COMP:17340"/>
        <dbReference type="ChEBI" id="CHEBI:33019"/>
        <dbReference type="ChEBI" id="CHEBI:61560"/>
        <dbReference type="ChEBI" id="CHEBI:173112"/>
        <dbReference type="EC" id="2.7.7.7"/>
    </reaction>
</comment>
<evidence type="ECO:0000256" key="4">
    <source>
        <dbReference type="ARBA" id="ARBA00022695"/>
    </source>
</evidence>
<dbReference type="InterPro" id="IPR036397">
    <property type="entry name" value="RNaseH_sf"/>
</dbReference>
<evidence type="ECO:0000256" key="5">
    <source>
        <dbReference type="ARBA" id="ARBA00022705"/>
    </source>
</evidence>
<dbReference type="EC" id="2.7.7.7" evidence="2"/>
<evidence type="ECO:0000256" key="8">
    <source>
        <dbReference type="ARBA" id="ARBA00022932"/>
    </source>
</evidence>
<dbReference type="GO" id="GO:0000166">
    <property type="term" value="F:nucleotide binding"/>
    <property type="evidence" value="ECO:0007669"/>
    <property type="project" value="InterPro"/>
</dbReference>
<organism evidence="14">
    <name type="scientific">Myoviridae sp. ctgsk7</name>
    <dbReference type="NCBI Taxonomy" id="2825151"/>
    <lineage>
        <taxon>Viruses</taxon>
        <taxon>Duplodnaviria</taxon>
        <taxon>Heunggongvirae</taxon>
        <taxon>Uroviricota</taxon>
        <taxon>Caudoviricetes</taxon>
    </lineage>
</organism>
<evidence type="ECO:0000256" key="6">
    <source>
        <dbReference type="ARBA" id="ARBA00022722"/>
    </source>
</evidence>
<evidence type="ECO:0000256" key="9">
    <source>
        <dbReference type="ARBA" id="ARBA00023109"/>
    </source>
</evidence>
<keyword evidence="8" id="KW-0239">DNA-directed DNA polymerase</keyword>
<dbReference type="SUPFAM" id="SSF53098">
    <property type="entry name" value="Ribonuclease H-like"/>
    <property type="match status" value="1"/>
</dbReference>
<evidence type="ECO:0000256" key="7">
    <source>
        <dbReference type="ARBA" id="ARBA00022801"/>
    </source>
</evidence>
<evidence type="ECO:0000256" key="1">
    <source>
        <dbReference type="ARBA" id="ARBA00005755"/>
    </source>
</evidence>